<evidence type="ECO:0000256" key="2">
    <source>
        <dbReference type="ARBA" id="ARBA00023015"/>
    </source>
</evidence>
<keyword evidence="5" id="KW-0175">Coiled coil</keyword>
<name>A0ABT9Z0L8_9BACI</name>
<evidence type="ECO:0000313" key="7">
    <source>
        <dbReference type="EMBL" id="MDQ0225789.1"/>
    </source>
</evidence>
<reference evidence="7 8" key="1">
    <citation type="submission" date="2023-07" db="EMBL/GenBank/DDBJ databases">
        <title>Genomic Encyclopedia of Type Strains, Phase IV (KMG-IV): sequencing the most valuable type-strain genomes for metagenomic binning, comparative biology and taxonomic classification.</title>
        <authorList>
            <person name="Goeker M."/>
        </authorList>
    </citation>
    <scope>NUCLEOTIDE SEQUENCE [LARGE SCALE GENOMIC DNA]</scope>
    <source>
        <strain evidence="7 8">DSM 17723</strain>
    </source>
</reference>
<evidence type="ECO:0000256" key="1">
    <source>
        <dbReference type="ARBA" id="ARBA00022491"/>
    </source>
</evidence>
<keyword evidence="8" id="KW-1185">Reference proteome</keyword>
<dbReference type="InterPro" id="IPR029442">
    <property type="entry name" value="GyrI-like"/>
</dbReference>
<dbReference type="SMART" id="SM00422">
    <property type="entry name" value="HTH_MERR"/>
    <property type="match status" value="1"/>
</dbReference>
<dbReference type="CDD" id="cd00592">
    <property type="entry name" value="HTH_MerR-like"/>
    <property type="match status" value="1"/>
</dbReference>
<keyword evidence="3 7" id="KW-0238">DNA-binding</keyword>
<dbReference type="InterPro" id="IPR000551">
    <property type="entry name" value="MerR-type_HTH_dom"/>
</dbReference>
<feature type="coiled-coil region" evidence="5">
    <location>
        <begin position="51"/>
        <end position="104"/>
    </location>
</feature>
<dbReference type="Pfam" id="PF06445">
    <property type="entry name" value="GyrI-like"/>
    <property type="match status" value="1"/>
</dbReference>
<dbReference type="EMBL" id="JAUSTZ010000003">
    <property type="protein sequence ID" value="MDQ0225789.1"/>
    <property type="molecule type" value="Genomic_DNA"/>
</dbReference>
<evidence type="ECO:0000259" key="6">
    <source>
        <dbReference type="PROSITE" id="PS50937"/>
    </source>
</evidence>
<dbReference type="PANTHER" id="PTHR30204:SF69">
    <property type="entry name" value="MERR-FAMILY TRANSCRIPTIONAL REGULATOR"/>
    <property type="match status" value="1"/>
</dbReference>
<dbReference type="RefSeq" id="WP_307190671.1">
    <property type="nucleotide sequence ID" value="NZ_JAUSTZ010000003.1"/>
</dbReference>
<keyword evidence="1" id="KW-0678">Repressor</keyword>
<keyword evidence="4" id="KW-0804">Transcription</keyword>
<dbReference type="GO" id="GO:0003677">
    <property type="term" value="F:DNA binding"/>
    <property type="evidence" value="ECO:0007669"/>
    <property type="project" value="UniProtKB-KW"/>
</dbReference>
<dbReference type="InterPro" id="IPR011256">
    <property type="entry name" value="Reg_factor_effector_dom_sf"/>
</dbReference>
<dbReference type="Pfam" id="PF13411">
    <property type="entry name" value="MerR_1"/>
    <property type="match status" value="1"/>
</dbReference>
<dbReference type="Gene3D" id="1.10.1660.10">
    <property type="match status" value="1"/>
</dbReference>
<dbReference type="SUPFAM" id="SSF46955">
    <property type="entry name" value="Putative DNA-binding domain"/>
    <property type="match status" value="1"/>
</dbReference>
<organism evidence="7 8">
    <name type="scientific">Metabacillus niabensis</name>
    <dbReference type="NCBI Taxonomy" id="324854"/>
    <lineage>
        <taxon>Bacteria</taxon>
        <taxon>Bacillati</taxon>
        <taxon>Bacillota</taxon>
        <taxon>Bacilli</taxon>
        <taxon>Bacillales</taxon>
        <taxon>Bacillaceae</taxon>
        <taxon>Metabacillus</taxon>
    </lineage>
</organism>
<evidence type="ECO:0000256" key="5">
    <source>
        <dbReference type="SAM" id="Coils"/>
    </source>
</evidence>
<comment type="caution">
    <text evidence="7">The sequence shown here is derived from an EMBL/GenBank/DDBJ whole genome shotgun (WGS) entry which is preliminary data.</text>
</comment>
<accession>A0ABT9Z0L8</accession>
<gene>
    <name evidence="7" type="ORF">J2S02_002133</name>
</gene>
<dbReference type="PANTHER" id="PTHR30204">
    <property type="entry name" value="REDOX-CYCLING DRUG-SENSING TRANSCRIPTIONAL ACTIVATOR SOXR"/>
    <property type="match status" value="1"/>
</dbReference>
<dbReference type="PROSITE" id="PS50937">
    <property type="entry name" value="HTH_MERR_2"/>
    <property type="match status" value="1"/>
</dbReference>
<proteinExistence type="predicted"/>
<sequence length="265" mass="31919">MNWKINEVANLYDISSHTLRYYEEIDLVVPMRGNNNYRIYTEEHLQKLNIIRDLRKLNMSLEQIKDYLENRTVDKTINLLKTQNDFIEKELKDLQEKQRRISERIELFAHTDQIKEGEITLVEYPDRYVIASLEKDIESSHVDVSLKELYKKYESKLPYLDQNVFGSFLYFNDTHDNFPLKHRVFYFIEKAISQTLIIPKGTYATLCYKGNYTKTQRYLMKLKEYIEKNRYASEGDFLATYIIDFHETIKVDEYVTRIEVKIRDL</sequence>
<evidence type="ECO:0000256" key="3">
    <source>
        <dbReference type="ARBA" id="ARBA00023125"/>
    </source>
</evidence>
<protein>
    <submittedName>
        <fullName evidence="7">DNA-binding transcriptional MerR regulator</fullName>
    </submittedName>
</protein>
<evidence type="ECO:0000256" key="4">
    <source>
        <dbReference type="ARBA" id="ARBA00023163"/>
    </source>
</evidence>
<dbReference type="InterPro" id="IPR047057">
    <property type="entry name" value="MerR_fam"/>
</dbReference>
<dbReference type="Proteomes" id="UP001232245">
    <property type="component" value="Unassembled WGS sequence"/>
</dbReference>
<evidence type="ECO:0000313" key="8">
    <source>
        <dbReference type="Proteomes" id="UP001232245"/>
    </source>
</evidence>
<dbReference type="Gene3D" id="3.20.80.10">
    <property type="entry name" value="Regulatory factor, effector binding domain"/>
    <property type="match status" value="1"/>
</dbReference>
<feature type="domain" description="HTH merR-type" evidence="6">
    <location>
        <begin position="2"/>
        <end position="70"/>
    </location>
</feature>
<dbReference type="InterPro" id="IPR009061">
    <property type="entry name" value="DNA-bd_dom_put_sf"/>
</dbReference>
<dbReference type="SUPFAM" id="SSF55136">
    <property type="entry name" value="Probable bacterial effector-binding domain"/>
    <property type="match status" value="1"/>
</dbReference>
<keyword evidence="2" id="KW-0805">Transcription regulation</keyword>